<dbReference type="InterPro" id="IPR050266">
    <property type="entry name" value="AB_hydrolase_sf"/>
</dbReference>
<dbReference type="EMBL" id="CP012159">
    <property type="protein sequence ID" value="AKT41084.1"/>
    <property type="molecule type" value="Genomic_DNA"/>
</dbReference>
<evidence type="ECO:0000259" key="3">
    <source>
        <dbReference type="Pfam" id="PF00561"/>
    </source>
</evidence>
<evidence type="ECO:0000313" key="4">
    <source>
        <dbReference type="EMBL" id="AKT41084.1"/>
    </source>
</evidence>
<gene>
    <name evidence="4" type="ORF">CMC5_052430</name>
</gene>
<feature type="region of interest" description="Disordered" evidence="2">
    <location>
        <begin position="1"/>
        <end position="32"/>
    </location>
</feature>
<dbReference type="InterPro" id="IPR000073">
    <property type="entry name" value="AB_hydrolase_1"/>
</dbReference>
<dbReference type="SUPFAM" id="SSF53474">
    <property type="entry name" value="alpha/beta-Hydrolases"/>
    <property type="match status" value="1"/>
</dbReference>
<dbReference type="KEGG" id="ccro:CMC5_052430"/>
<evidence type="ECO:0000313" key="5">
    <source>
        <dbReference type="Proteomes" id="UP000067626"/>
    </source>
</evidence>
<dbReference type="GO" id="GO:0016787">
    <property type="term" value="F:hydrolase activity"/>
    <property type="evidence" value="ECO:0007669"/>
    <property type="project" value="UniProtKB-KW"/>
</dbReference>
<evidence type="ECO:0000256" key="1">
    <source>
        <dbReference type="ARBA" id="ARBA00022801"/>
    </source>
</evidence>
<dbReference type="Gene3D" id="3.40.50.1820">
    <property type="entry name" value="alpha/beta hydrolase"/>
    <property type="match status" value="1"/>
</dbReference>
<protein>
    <recommendedName>
        <fullName evidence="3">AB hydrolase-1 domain-containing protein</fullName>
    </recommendedName>
</protein>
<dbReference type="GO" id="GO:0016020">
    <property type="term" value="C:membrane"/>
    <property type="evidence" value="ECO:0007669"/>
    <property type="project" value="TreeGrafter"/>
</dbReference>
<keyword evidence="1" id="KW-0378">Hydrolase</keyword>
<dbReference type="Pfam" id="PF00561">
    <property type="entry name" value="Abhydrolase_1"/>
    <property type="match status" value="1"/>
</dbReference>
<dbReference type="Proteomes" id="UP000067626">
    <property type="component" value="Chromosome"/>
</dbReference>
<dbReference type="InterPro" id="IPR029058">
    <property type="entry name" value="AB_hydrolase_fold"/>
</dbReference>
<accession>A0A0K1EJR1</accession>
<dbReference type="OrthoDB" id="9808398at2"/>
<organism evidence="4 5">
    <name type="scientific">Chondromyces crocatus</name>
    <dbReference type="NCBI Taxonomy" id="52"/>
    <lineage>
        <taxon>Bacteria</taxon>
        <taxon>Pseudomonadati</taxon>
        <taxon>Myxococcota</taxon>
        <taxon>Polyangia</taxon>
        <taxon>Polyangiales</taxon>
        <taxon>Polyangiaceae</taxon>
        <taxon>Chondromyces</taxon>
    </lineage>
</organism>
<dbReference type="AlphaFoldDB" id="A0A0K1EJR1"/>
<proteinExistence type="predicted"/>
<evidence type="ECO:0000256" key="2">
    <source>
        <dbReference type="SAM" id="MobiDB-lite"/>
    </source>
</evidence>
<name>A0A0K1EJR1_CHOCO</name>
<keyword evidence="5" id="KW-1185">Reference proteome</keyword>
<dbReference type="STRING" id="52.CMC5_052430"/>
<reference evidence="4 5" key="1">
    <citation type="submission" date="2015-07" db="EMBL/GenBank/DDBJ databases">
        <title>Genome analysis of myxobacterium Chondromyces crocatus Cm c5 reveals a high potential for natural compound synthesis and the genetic basis for the loss of fruiting body formation.</title>
        <authorList>
            <person name="Zaburannyi N."/>
            <person name="Bunk B."/>
            <person name="Maier J."/>
            <person name="Overmann J."/>
            <person name="Mueller R."/>
        </authorList>
    </citation>
    <scope>NUCLEOTIDE SEQUENCE [LARGE SCALE GENOMIC DNA]</scope>
    <source>
        <strain evidence="4 5">Cm c5</strain>
    </source>
</reference>
<feature type="domain" description="AB hydrolase-1" evidence="3">
    <location>
        <begin position="88"/>
        <end position="318"/>
    </location>
</feature>
<dbReference type="PANTHER" id="PTHR43798">
    <property type="entry name" value="MONOACYLGLYCEROL LIPASE"/>
    <property type="match status" value="1"/>
</dbReference>
<dbReference type="PRINTS" id="PR00111">
    <property type="entry name" value="ABHYDROLASE"/>
</dbReference>
<sequence length="371" mass="40359">MESISEAGVSPRSTAHANLISRPKPDAHAASPMCRNRDEFWTGSALRETSVLHMSITCLGNTRPFCGGDLHWEEWSGPRPHGGGERRPLVLIHGLSDSCRTWNLVAPALSAGRRVFALDLPGHGRSARPDASYDVAWYAGVVADWISSLEIDEFDLIGHSLGGGIAMRLLLELPGRVQRLALLATGGLGTEVALPLRLAAVSGFLDLAAPLLMGMGTHAGMMMLGGNFNASERRHLARVNATPGTGRALSRTLRGSVDLKGQVEHFLDHSHRLGDLPPLAIYWGDQDPVIPVRHADEVVRYLEGVRVRRFTGAGHYPHREAATELVPELLRFLEEPQATPRIRANMRAPRRAAPARPRMAIPLARKLVGLV</sequence>
<dbReference type="PANTHER" id="PTHR43798:SF31">
    <property type="entry name" value="AB HYDROLASE SUPERFAMILY PROTEIN YCLE"/>
    <property type="match status" value="1"/>
</dbReference>